<reference evidence="1 2" key="1">
    <citation type="submission" date="2014-02" db="EMBL/GenBank/DDBJ databases">
        <title>The Genome Sequence of Trichophyton rubrum (morphotype soudanense) CBS 452.61.</title>
        <authorList>
            <consortium name="The Broad Institute Genomics Platform"/>
            <person name="Cuomo C.A."/>
            <person name="White T.C."/>
            <person name="Graser Y."/>
            <person name="Martinez-Rossi N."/>
            <person name="Heitman J."/>
            <person name="Young S.K."/>
            <person name="Zeng Q."/>
            <person name="Gargeya S."/>
            <person name="Abouelleil A."/>
            <person name="Alvarado L."/>
            <person name="Chapman S.B."/>
            <person name="Gainer-Dewar J."/>
            <person name="Goldberg J."/>
            <person name="Griggs A."/>
            <person name="Gujja S."/>
            <person name="Hansen M."/>
            <person name="Howarth C."/>
            <person name="Imamovic A."/>
            <person name="Larimer J."/>
            <person name="Martinez D."/>
            <person name="Murphy C."/>
            <person name="Pearson M.D."/>
            <person name="Persinoti G."/>
            <person name="Poon T."/>
            <person name="Priest M."/>
            <person name="Roberts A.D."/>
            <person name="Saif S."/>
            <person name="Shea T.D."/>
            <person name="Sykes S.N."/>
            <person name="Wortman J."/>
            <person name="Nusbaum C."/>
            <person name="Birren B."/>
        </authorList>
    </citation>
    <scope>NUCLEOTIDE SEQUENCE [LARGE SCALE GENOMIC DNA]</scope>
    <source>
        <strain evidence="1 2">CBS 452.61</strain>
    </source>
</reference>
<protein>
    <submittedName>
        <fullName evidence="1">Uncharacterized protein</fullName>
    </submittedName>
</protein>
<dbReference type="Proteomes" id="UP000023623">
    <property type="component" value="Unassembled WGS sequence"/>
</dbReference>
<organism evidence="1 2">
    <name type="scientific">Trichophyton soudanense CBS 452.61</name>
    <dbReference type="NCBI Taxonomy" id="1215331"/>
    <lineage>
        <taxon>Eukaryota</taxon>
        <taxon>Fungi</taxon>
        <taxon>Dikarya</taxon>
        <taxon>Ascomycota</taxon>
        <taxon>Pezizomycotina</taxon>
        <taxon>Eurotiomycetes</taxon>
        <taxon>Eurotiomycetidae</taxon>
        <taxon>Onygenales</taxon>
        <taxon>Arthrodermataceae</taxon>
        <taxon>Trichophyton</taxon>
    </lineage>
</organism>
<sequence length="110" mass="13048">MNQSNISISRPHYTADKSDEGEKVLPIEYVYLSLLLVPHMSTYNQTSSIENYSTSYISFVRYQKYQMQRHISLTRSLRLRTEHIRSTRHGQTPVAPYRPQRQQVYATNFF</sequence>
<evidence type="ECO:0000313" key="1">
    <source>
        <dbReference type="EMBL" id="EZF70700.1"/>
    </source>
</evidence>
<accession>A0A022XIY7</accession>
<evidence type="ECO:0000313" key="2">
    <source>
        <dbReference type="Proteomes" id="UP000023623"/>
    </source>
</evidence>
<dbReference type="AlphaFoldDB" id="A0A022XIY7"/>
<name>A0A022XIY7_TRISD</name>
<dbReference type="HOGENOM" id="CLU_2172890_0_0_1"/>
<gene>
    <name evidence="1" type="ORF">H105_07133</name>
</gene>
<keyword evidence="2" id="KW-1185">Reference proteome</keyword>
<dbReference type="EMBL" id="KK208910">
    <property type="protein sequence ID" value="EZF70700.1"/>
    <property type="molecule type" value="Genomic_DNA"/>
</dbReference>
<proteinExistence type="predicted"/>